<dbReference type="AlphaFoldDB" id="A0A2M7VDW4"/>
<keyword evidence="2" id="KW-0808">Transferase</keyword>
<dbReference type="EMBL" id="PFPO01000073">
    <property type="protein sequence ID" value="PIZ98644.1"/>
    <property type="molecule type" value="Genomic_DNA"/>
</dbReference>
<dbReference type="PANTHER" id="PTHR12526">
    <property type="entry name" value="GLYCOSYLTRANSFERASE"/>
    <property type="match status" value="1"/>
</dbReference>
<proteinExistence type="predicted"/>
<evidence type="ECO:0000313" key="5">
    <source>
        <dbReference type="Proteomes" id="UP000230405"/>
    </source>
</evidence>
<keyword evidence="1" id="KW-0328">Glycosyltransferase</keyword>
<reference evidence="5" key="1">
    <citation type="submission" date="2017-09" db="EMBL/GenBank/DDBJ databases">
        <title>Depth-based differentiation of microbial function through sediment-hosted aquifers and enrichment of novel symbionts in the deep terrestrial subsurface.</title>
        <authorList>
            <person name="Probst A.J."/>
            <person name="Ladd B."/>
            <person name="Jarett J.K."/>
            <person name="Geller-Mcgrath D.E."/>
            <person name="Sieber C.M.K."/>
            <person name="Emerson J.B."/>
            <person name="Anantharaman K."/>
            <person name="Thomas B.C."/>
            <person name="Malmstrom R."/>
            <person name="Stieglmeier M."/>
            <person name="Klingl A."/>
            <person name="Woyke T."/>
            <person name="Ryan C.M."/>
            <person name="Banfield J.F."/>
        </authorList>
    </citation>
    <scope>NUCLEOTIDE SEQUENCE [LARGE SCALE GENOMIC DNA]</scope>
</reference>
<gene>
    <name evidence="4" type="ORF">COX77_03905</name>
</gene>
<name>A0A2M7VDW4_9BACT</name>
<dbReference type="PANTHER" id="PTHR12526:SF629">
    <property type="entry name" value="TEICHURONIC ACID BIOSYNTHESIS GLYCOSYLTRANSFERASE TUAH-RELATED"/>
    <property type="match status" value="1"/>
</dbReference>
<organism evidence="4 5">
    <name type="scientific">Candidatus Komeilibacteria bacterium CG_4_10_14_0_2_um_filter_37_10</name>
    <dbReference type="NCBI Taxonomy" id="1974470"/>
    <lineage>
        <taxon>Bacteria</taxon>
        <taxon>Candidatus Komeiliibacteriota</taxon>
    </lineage>
</organism>
<comment type="caution">
    <text evidence="4">The sequence shown here is derived from an EMBL/GenBank/DDBJ whole genome shotgun (WGS) entry which is preliminary data.</text>
</comment>
<dbReference type="InterPro" id="IPR055259">
    <property type="entry name" value="YkvP/CgeB_Glyco_trans-like"/>
</dbReference>
<feature type="domain" description="Spore protein YkvP/CgeB glycosyl transferase-like" evidence="3">
    <location>
        <begin position="243"/>
        <end position="387"/>
    </location>
</feature>
<evidence type="ECO:0000259" key="3">
    <source>
        <dbReference type="Pfam" id="PF13524"/>
    </source>
</evidence>
<dbReference type="SUPFAM" id="SSF53756">
    <property type="entry name" value="UDP-Glycosyltransferase/glycogen phosphorylase"/>
    <property type="match status" value="1"/>
</dbReference>
<dbReference type="GO" id="GO:0016757">
    <property type="term" value="F:glycosyltransferase activity"/>
    <property type="evidence" value="ECO:0007669"/>
    <property type="project" value="UniProtKB-KW"/>
</dbReference>
<accession>A0A2M7VDW4</accession>
<evidence type="ECO:0000313" key="4">
    <source>
        <dbReference type="EMBL" id="PIZ98644.1"/>
    </source>
</evidence>
<dbReference type="Gene3D" id="3.40.50.2000">
    <property type="entry name" value="Glycogen Phosphorylase B"/>
    <property type="match status" value="1"/>
</dbReference>
<protein>
    <recommendedName>
        <fullName evidence="3">Spore protein YkvP/CgeB glycosyl transferase-like domain-containing protein</fullName>
    </recommendedName>
</protein>
<dbReference type="Proteomes" id="UP000230405">
    <property type="component" value="Unassembled WGS sequence"/>
</dbReference>
<dbReference type="Pfam" id="PF13524">
    <property type="entry name" value="Glyco_trans_1_2"/>
    <property type="match status" value="1"/>
</dbReference>
<sequence length="395" mass="46799">MQKINIVMFNMSAYSDWQGGVSNRNYHLLKSLLADERVNKILAIDYLPWSFKQFCKHIFFGYWLMPFFQHDKILKRMFLANLFQINQNLYVFNAPLYYLSRPKFYQKLREMIKEIWSAEKYICWSCNPMETEYYAQLSANLYIFDAIDNWSLHPSYSKKIQLLKNNYKVIELKSDVIFAVANELQNIFATNNNVYWVPNGIDLHHYQNIRKITDRRIADLPRPIIGYIGVILNRLDWPIIEYLAQHNPKKSIVLVGSYKGRLQYWDRELIKKIKQYHNIHLLGFVTYQEAPSYICQFDVGIIPHRINTYVASTNPMKMYEYFACGKPIVATPAPGLNMFPDIALADNPIDFNDLVIRELLQDNSAAQEQRKKTITNHSWTERVNKMLNIIYERLN</sequence>
<evidence type="ECO:0000256" key="1">
    <source>
        <dbReference type="ARBA" id="ARBA00022676"/>
    </source>
</evidence>
<evidence type="ECO:0000256" key="2">
    <source>
        <dbReference type="ARBA" id="ARBA00022679"/>
    </source>
</evidence>